<dbReference type="InterPro" id="IPR029058">
    <property type="entry name" value="AB_hydrolase_fold"/>
</dbReference>
<accession>A0A365H794</accession>
<dbReference type="Proteomes" id="UP000251891">
    <property type="component" value="Unassembled WGS sequence"/>
</dbReference>
<dbReference type="AlphaFoldDB" id="A0A365H794"/>
<proteinExistence type="predicted"/>
<evidence type="ECO:0008006" key="3">
    <source>
        <dbReference type="Google" id="ProtNLM"/>
    </source>
</evidence>
<evidence type="ECO:0000313" key="1">
    <source>
        <dbReference type="EMBL" id="RAY14872.1"/>
    </source>
</evidence>
<dbReference type="OrthoDB" id="6059224at2"/>
<dbReference type="SUPFAM" id="SSF53474">
    <property type="entry name" value="alpha/beta-Hydrolases"/>
    <property type="match status" value="1"/>
</dbReference>
<gene>
    <name evidence="1" type="ORF">DPM19_14280</name>
</gene>
<reference evidence="1 2" key="1">
    <citation type="submission" date="2018-06" db="EMBL/GenBank/DDBJ databases">
        <title>Actinomadura craniellae sp. nov. isolated from marine sponge Craniella sp.</title>
        <authorList>
            <person name="Li L."/>
            <person name="Xu Q.H."/>
            <person name="Lin H.W."/>
            <person name="Lu Y.H."/>
        </authorList>
    </citation>
    <scope>NUCLEOTIDE SEQUENCE [LARGE SCALE GENOMIC DNA]</scope>
    <source>
        <strain evidence="1 2">LHW63021</strain>
    </source>
</reference>
<protein>
    <recommendedName>
        <fullName evidence="3">Alpha/beta hydrolase</fullName>
    </recommendedName>
</protein>
<keyword evidence="2" id="KW-1185">Reference proteome</keyword>
<organism evidence="1 2">
    <name type="scientific">Actinomadura craniellae</name>
    <dbReference type="NCBI Taxonomy" id="2231787"/>
    <lineage>
        <taxon>Bacteria</taxon>
        <taxon>Bacillati</taxon>
        <taxon>Actinomycetota</taxon>
        <taxon>Actinomycetes</taxon>
        <taxon>Streptosporangiales</taxon>
        <taxon>Thermomonosporaceae</taxon>
        <taxon>Actinomadura</taxon>
    </lineage>
</organism>
<dbReference type="Gene3D" id="3.40.50.1820">
    <property type="entry name" value="alpha/beta hydrolase"/>
    <property type="match status" value="1"/>
</dbReference>
<dbReference type="EMBL" id="QLYX01000005">
    <property type="protein sequence ID" value="RAY14872.1"/>
    <property type="molecule type" value="Genomic_DNA"/>
</dbReference>
<sequence length="300" mass="31021">MSGDRLIRPSTGTAAGVPYLALPPTAVDAEPAGPPPIIVVWPGFDPPRTPASFATAMPLTGVPAWRVYLPLAEGSAFGGDELLETGSLERYGEAVEQAANALPAVLAELRTQLDVAGGPVALAGFSAGASAALLAVAEAAVPVTAAALITPVVSPARAIEAAERRTGRTYEWTAAARAVAVRLDFSRRVGDLAERDTKLLFGGGATDEVTGPEEVAELVELLRTSGFRSAEGTTFRMGHALVPEPGVDPRAPTPEAVGVDGALTDWFRERLSVRPKAVPSLDGPVLLDESQLESANGFRG</sequence>
<dbReference type="RefSeq" id="WP_111867322.1">
    <property type="nucleotide sequence ID" value="NZ_QLYX01000005.1"/>
</dbReference>
<comment type="caution">
    <text evidence="1">The sequence shown here is derived from an EMBL/GenBank/DDBJ whole genome shotgun (WGS) entry which is preliminary data.</text>
</comment>
<evidence type="ECO:0000313" key="2">
    <source>
        <dbReference type="Proteomes" id="UP000251891"/>
    </source>
</evidence>
<name>A0A365H794_9ACTN</name>